<protein>
    <submittedName>
        <fullName evidence="1">Uncharacterized protein</fullName>
    </submittedName>
</protein>
<keyword evidence="2" id="KW-1185">Reference proteome</keyword>
<name>A0A8X7BUV6_9ARAC</name>
<accession>A0A8X7BUV6</accession>
<organism evidence="1 2">
    <name type="scientific">Trichonephila inaurata madagascariensis</name>
    <dbReference type="NCBI Taxonomy" id="2747483"/>
    <lineage>
        <taxon>Eukaryota</taxon>
        <taxon>Metazoa</taxon>
        <taxon>Ecdysozoa</taxon>
        <taxon>Arthropoda</taxon>
        <taxon>Chelicerata</taxon>
        <taxon>Arachnida</taxon>
        <taxon>Araneae</taxon>
        <taxon>Araneomorphae</taxon>
        <taxon>Entelegynae</taxon>
        <taxon>Araneoidea</taxon>
        <taxon>Nephilidae</taxon>
        <taxon>Trichonephila</taxon>
        <taxon>Trichonephila inaurata</taxon>
    </lineage>
</organism>
<proteinExistence type="predicted"/>
<gene>
    <name evidence="1" type="ORF">TNIN_302901</name>
</gene>
<dbReference type="Proteomes" id="UP000886998">
    <property type="component" value="Unassembled WGS sequence"/>
</dbReference>
<reference evidence="1" key="1">
    <citation type="submission" date="2020-08" db="EMBL/GenBank/DDBJ databases">
        <title>Multicomponent nature underlies the extraordinary mechanical properties of spider dragline silk.</title>
        <authorList>
            <person name="Kono N."/>
            <person name="Nakamura H."/>
            <person name="Mori M."/>
            <person name="Yoshida Y."/>
            <person name="Ohtoshi R."/>
            <person name="Malay A.D."/>
            <person name="Moran D.A.P."/>
            <person name="Tomita M."/>
            <person name="Numata K."/>
            <person name="Arakawa K."/>
        </authorList>
    </citation>
    <scope>NUCLEOTIDE SEQUENCE</scope>
</reference>
<comment type="caution">
    <text evidence="1">The sequence shown here is derived from an EMBL/GenBank/DDBJ whole genome shotgun (WGS) entry which is preliminary data.</text>
</comment>
<evidence type="ECO:0000313" key="2">
    <source>
        <dbReference type="Proteomes" id="UP000886998"/>
    </source>
</evidence>
<dbReference type="AlphaFoldDB" id="A0A8X7BUV6"/>
<sequence>MCPVVCGYIKPMALERIPPERAIAWKFCLIHPGSPTRWLVVLISLSNAARCEVNNESSCRKIFDFKRSGSERCRGRG</sequence>
<dbReference type="EMBL" id="BMAV01003378">
    <property type="protein sequence ID" value="GFY42874.1"/>
    <property type="molecule type" value="Genomic_DNA"/>
</dbReference>
<evidence type="ECO:0000313" key="1">
    <source>
        <dbReference type="EMBL" id="GFY42874.1"/>
    </source>
</evidence>